<name>A0AA39YGB8_9PEZI</name>
<feature type="compositionally biased region" description="Basic residues" evidence="1">
    <location>
        <begin position="43"/>
        <end position="55"/>
    </location>
</feature>
<feature type="region of interest" description="Disordered" evidence="1">
    <location>
        <begin position="143"/>
        <end position="189"/>
    </location>
</feature>
<reference evidence="2" key="1">
    <citation type="submission" date="2023-06" db="EMBL/GenBank/DDBJ databases">
        <title>Genome-scale phylogeny and comparative genomics of the fungal order Sordariales.</title>
        <authorList>
            <consortium name="Lawrence Berkeley National Laboratory"/>
            <person name="Hensen N."/>
            <person name="Bonometti L."/>
            <person name="Westerberg I."/>
            <person name="Brannstrom I.O."/>
            <person name="Guillou S."/>
            <person name="Cros-Aarteil S."/>
            <person name="Calhoun S."/>
            <person name="Haridas S."/>
            <person name="Kuo A."/>
            <person name="Mondo S."/>
            <person name="Pangilinan J."/>
            <person name="Riley R."/>
            <person name="Labutti K."/>
            <person name="Andreopoulos B."/>
            <person name="Lipzen A."/>
            <person name="Chen C."/>
            <person name="Yanf M."/>
            <person name="Daum C."/>
            <person name="Ng V."/>
            <person name="Clum A."/>
            <person name="Steindorff A."/>
            <person name="Ohm R."/>
            <person name="Martin F."/>
            <person name="Silar P."/>
            <person name="Natvig D."/>
            <person name="Lalanne C."/>
            <person name="Gautier V."/>
            <person name="Ament-Velasquez S.L."/>
            <person name="Kruys A."/>
            <person name="Hutchinson M.I."/>
            <person name="Powell A.J."/>
            <person name="Barry K."/>
            <person name="Miller A.N."/>
            <person name="Grigoriev I.V."/>
            <person name="Debuchy R."/>
            <person name="Gladieux P."/>
            <person name="Thoren M.H."/>
            <person name="Johannesson H."/>
        </authorList>
    </citation>
    <scope>NUCLEOTIDE SEQUENCE</scope>
    <source>
        <strain evidence="2">SMH2532-1</strain>
    </source>
</reference>
<sequence length="208" mass="23262">MQQLTNENKNSQKRGIDPSPKQQVSHPLTSTLPLPLPPLTNLHRTRPSKPRRRANQKPILIIQPQALLAPQPPTLIPPPLRRRRTHPIPIPIASPLQPPLSHILILMHRKRKLHPRRRHLKPPVRIHPQVHILLLLPLNPQLEPHGTPRADHAPLRGPTTRRTIPPAPASIYGTPVTQTAPAPRRRHAKREVMPIPAAALGGAEYAVA</sequence>
<keyword evidence="3" id="KW-1185">Reference proteome</keyword>
<comment type="caution">
    <text evidence="2">The sequence shown here is derived from an EMBL/GenBank/DDBJ whole genome shotgun (WGS) entry which is preliminary data.</text>
</comment>
<feature type="region of interest" description="Disordered" evidence="1">
    <location>
        <begin position="1"/>
        <end position="56"/>
    </location>
</feature>
<gene>
    <name evidence="2" type="ORF">B0T16DRAFT_405473</name>
</gene>
<proteinExistence type="predicted"/>
<protein>
    <submittedName>
        <fullName evidence="2">Uncharacterized protein</fullName>
    </submittedName>
</protein>
<accession>A0AA39YGB8</accession>
<dbReference type="AlphaFoldDB" id="A0AA39YGB8"/>
<dbReference type="EMBL" id="JAULSV010000002">
    <property type="protein sequence ID" value="KAK0652123.1"/>
    <property type="molecule type" value="Genomic_DNA"/>
</dbReference>
<evidence type="ECO:0000256" key="1">
    <source>
        <dbReference type="SAM" id="MobiDB-lite"/>
    </source>
</evidence>
<feature type="compositionally biased region" description="Low complexity" evidence="1">
    <location>
        <begin position="155"/>
        <end position="164"/>
    </location>
</feature>
<organism evidence="2 3">
    <name type="scientific">Cercophora newfieldiana</name>
    <dbReference type="NCBI Taxonomy" id="92897"/>
    <lineage>
        <taxon>Eukaryota</taxon>
        <taxon>Fungi</taxon>
        <taxon>Dikarya</taxon>
        <taxon>Ascomycota</taxon>
        <taxon>Pezizomycotina</taxon>
        <taxon>Sordariomycetes</taxon>
        <taxon>Sordariomycetidae</taxon>
        <taxon>Sordariales</taxon>
        <taxon>Lasiosphaeriaceae</taxon>
        <taxon>Cercophora</taxon>
    </lineage>
</organism>
<dbReference type="Proteomes" id="UP001174936">
    <property type="component" value="Unassembled WGS sequence"/>
</dbReference>
<evidence type="ECO:0000313" key="2">
    <source>
        <dbReference type="EMBL" id="KAK0652123.1"/>
    </source>
</evidence>
<evidence type="ECO:0000313" key="3">
    <source>
        <dbReference type="Proteomes" id="UP001174936"/>
    </source>
</evidence>